<protein>
    <submittedName>
        <fullName evidence="4">Uncharacterized protein LOC114249398</fullName>
    </submittedName>
</protein>
<feature type="region of interest" description="Disordered" evidence="2">
    <location>
        <begin position="167"/>
        <end position="198"/>
    </location>
</feature>
<dbReference type="Proteomes" id="UP000504629">
    <property type="component" value="Unplaced"/>
</dbReference>
<gene>
    <name evidence="4" type="primary">LOC114249398</name>
</gene>
<dbReference type="PANTHER" id="PTHR44927">
    <property type="entry name" value="FK506-BINDING PROTEIN 15"/>
    <property type="match status" value="1"/>
</dbReference>
<reference evidence="4" key="1">
    <citation type="submission" date="2025-08" db="UniProtKB">
        <authorList>
            <consortium name="RefSeq"/>
        </authorList>
    </citation>
    <scope>IDENTIFICATION</scope>
    <source>
        <tissue evidence="4">Silk gland</tissue>
    </source>
</reference>
<feature type="region of interest" description="Disordered" evidence="2">
    <location>
        <begin position="27"/>
        <end position="52"/>
    </location>
</feature>
<name>A0A6J2K9Z8_BOMMA</name>
<dbReference type="PANTHER" id="PTHR44927:SF1">
    <property type="entry name" value="FK506-BINDING PROTEIN 15"/>
    <property type="match status" value="1"/>
</dbReference>
<organism evidence="3 4">
    <name type="scientific">Bombyx mandarina</name>
    <name type="common">Wild silk moth</name>
    <name type="synonym">Wild silkworm</name>
    <dbReference type="NCBI Taxonomy" id="7092"/>
    <lineage>
        <taxon>Eukaryota</taxon>
        <taxon>Metazoa</taxon>
        <taxon>Ecdysozoa</taxon>
        <taxon>Arthropoda</taxon>
        <taxon>Hexapoda</taxon>
        <taxon>Insecta</taxon>
        <taxon>Pterygota</taxon>
        <taxon>Neoptera</taxon>
        <taxon>Endopterygota</taxon>
        <taxon>Lepidoptera</taxon>
        <taxon>Glossata</taxon>
        <taxon>Ditrysia</taxon>
        <taxon>Bombycoidea</taxon>
        <taxon>Bombycidae</taxon>
        <taxon>Bombycinae</taxon>
        <taxon>Bombyx</taxon>
    </lineage>
</organism>
<feature type="compositionally biased region" description="Basic residues" evidence="2">
    <location>
        <begin position="243"/>
        <end position="253"/>
    </location>
</feature>
<dbReference type="RefSeq" id="XP_028038755.1">
    <property type="nucleotide sequence ID" value="XM_028182954.1"/>
</dbReference>
<feature type="coiled-coil region" evidence="1">
    <location>
        <begin position="428"/>
        <end position="473"/>
    </location>
</feature>
<accession>A0A6J2K9Z8</accession>
<keyword evidence="1" id="KW-0175">Coiled coil</keyword>
<evidence type="ECO:0000256" key="1">
    <source>
        <dbReference type="SAM" id="Coils"/>
    </source>
</evidence>
<sequence>MLENDDFDDDFFTPVASTTLADIFGHKEPNFGNSEDKTLKYTPPKPQISPKPVDTKQTQCVYACALTAYEWTQNAYVLKGKVGFAIIKQTIGEIHNIVLYDSNKTTLSSTIVSTKLQIVVNNNHLAFYDSLQKYWCLYATDNEVKIITEILKKFDIVLRYGDKTTPPDLEDETPATNIIESTIKQSKSQANSDTDSSMNRKTKISILNRMASMGQSVLPAHCRIADRGNDSSDTEDSKEPPKLVRHKPPKNAMKKTFPDKSIDILQPQNIDRHNSFITKMQKPLDNSALYTFVNDILVPVTSTSIITNTEPKDDKNLDLFLTEQRVNNGEIRININRLNDKVDSVLNKMSDLHHQQKSTCTSTEVELLHKLLKEYESKIKIYEDLLRCKSHDIPTQNITRNRDVQKGESYQHEVELLQNKVAVQEDALKLRDNEIFKLKENLAELEKQLSVGQFELQNKINSLEKTLSVKQEELTSTTKILDNLSLNNTDTGVTDKVKQIMNETYQTVIENFNDDDMYSGNDVKKVIGKVIRKITVNALKK</sequence>
<keyword evidence="3" id="KW-1185">Reference proteome</keyword>
<feature type="compositionally biased region" description="Basic and acidic residues" evidence="2">
    <location>
        <begin position="225"/>
        <end position="242"/>
    </location>
</feature>
<feature type="compositionally biased region" description="Basic and acidic residues" evidence="2">
    <location>
        <begin position="27"/>
        <end position="39"/>
    </location>
</feature>
<feature type="region of interest" description="Disordered" evidence="2">
    <location>
        <begin position="225"/>
        <end position="255"/>
    </location>
</feature>
<feature type="coiled-coil region" evidence="1">
    <location>
        <begin position="335"/>
        <end position="385"/>
    </location>
</feature>
<evidence type="ECO:0000313" key="3">
    <source>
        <dbReference type="Proteomes" id="UP000504629"/>
    </source>
</evidence>
<dbReference type="KEGG" id="bman:114249398"/>
<evidence type="ECO:0000256" key="2">
    <source>
        <dbReference type="SAM" id="MobiDB-lite"/>
    </source>
</evidence>
<proteinExistence type="predicted"/>
<feature type="compositionally biased region" description="Polar residues" evidence="2">
    <location>
        <begin position="174"/>
        <end position="198"/>
    </location>
</feature>
<dbReference type="OrthoDB" id="5842926at2759"/>
<evidence type="ECO:0000313" key="4">
    <source>
        <dbReference type="RefSeq" id="XP_028038755.1"/>
    </source>
</evidence>
<dbReference type="GeneID" id="114249398"/>
<dbReference type="AlphaFoldDB" id="A0A6J2K9Z8"/>